<dbReference type="EMBL" id="MSYM01000011">
    <property type="protein sequence ID" value="OLP07112.1"/>
    <property type="molecule type" value="Genomic_DNA"/>
</dbReference>
<dbReference type="STRING" id="81479.RA876_03675"/>
<organism evidence="2 3">
    <name type="scientific">Rhodoferax antarcticus ANT.BR</name>
    <dbReference type="NCBI Taxonomy" id="1111071"/>
    <lineage>
        <taxon>Bacteria</taxon>
        <taxon>Pseudomonadati</taxon>
        <taxon>Pseudomonadota</taxon>
        <taxon>Betaproteobacteria</taxon>
        <taxon>Burkholderiales</taxon>
        <taxon>Comamonadaceae</taxon>
        <taxon>Rhodoferax</taxon>
    </lineage>
</organism>
<reference evidence="2 3" key="1">
    <citation type="submission" date="2017-01" db="EMBL/GenBank/DDBJ databases">
        <title>Genome sequence of Rhodoferax antarcticus ANT.BR, a psychrophilic purple nonsulfur bacterium from an Antarctic microbial mat.</title>
        <authorList>
            <person name="Baker J."/>
            <person name="Riester C."/>
            <person name="Skinner B."/>
            <person name="Newell A."/>
            <person name="Swingley W."/>
            <person name="Madigan M."/>
            <person name="Jung D."/>
            <person name="Asao M."/>
            <person name="Chen M."/>
            <person name="Loughlin P."/>
            <person name="Pan H."/>
            <person name="Lin S."/>
            <person name="Li N."/>
            <person name="Shaw J."/>
            <person name="Prado M."/>
            <person name="Sherman C."/>
            <person name="Li X."/>
            <person name="Tang J."/>
            <person name="Blankenship R."/>
            <person name="Zhao T."/>
            <person name="Touchman J."/>
            <person name="Sattley M."/>
        </authorList>
    </citation>
    <scope>NUCLEOTIDE SEQUENCE [LARGE SCALE GENOMIC DNA]</scope>
    <source>
        <strain evidence="2 3">ANT.BR</strain>
    </source>
</reference>
<protein>
    <submittedName>
        <fullName evidence="2">Methyltransferase, FkbM family domain protein</fullName>
    </submittedName>
</protein>
<comment type="caution">
    <text evidence="2">The sequence shown here is derived from an EMBL/GenBank/DDBJ whole genome shotgun (WGS) entry which is preliminary data.</text>
</comment>
<keyword evidence="2" id="KW-0808">Transferase</keyword>
<dbReference type="Gene3D" id="3.40.50.150">
    <property type="entry name" value="Vaccinia Virus protein VP39"/>
    <property type="match status" value="1"/>
</dbReference>
<dbReference type="Proteomes" id="UP000185911">
    <property type="component" value="Unassembled WGS sequence"/>
</dbReference>
<dbReference type="SUPFAM" id="SSF53335">
    <property type="entry name" value="S-adenosyl-L-methionine-dependent methyltransferases"/>
    <property type="match status" value="1"/>
</dbReference>
<evidence type="ECO:0000313" key="2">
    <source>
        <dbReference type="EMBL" id="OLP07112.1"/>
    </source>
</evidence>
<keyword evidence="2" id="KW-0489">Methyltransferase</keyword>
<dbReference type="GO" id="GO:0008168">
    <property type="term" value="F:methyltransferase activity"/>
    <property type="evidence" value="ECO:0007669"/>
    <property type="project" value="UniProtKB-KW"/>
</dbReference>
<dbReference type="Pfam" id="PF05050">
    <property type="entry name" value="Methyltransf_21"/>
    <property type="match status" value="1"/>
</dbReference>
<dbReference type="NCBIfam" id="TIGR01444">
    <property type="entry name" value="fkbM_fam"/>
    <property type="match status" value="1"/>
</dbReference>
<evidence type="ECO:0000259" key="1">
    <source>
        <dbReference type="Pfam" id="PF05050"/>
    </source>
</evidence>
<feature type="domain" description="Methyltransferase FkbM" evidence="1">
    <location>
        <begin position="180"/>
        <end position="314"/>
    </location>
</feature>
<dbReference type="GO" id="GO:0032259">
    <property type="term" value="P:methylation"/>
    <property type="evidence" value="ECO:0007669"/>
    <property type="project" value="UniProtKB-KW"/>
</dbReference>
<sequence length="348" mass="38450">MNVGESVWIFGTGLFGRAVASACVQQGVRVAGFVQTLPAQSEVEGLPVRGWSQLTEADLAMPLLIGIYNRVMPLNGLAQLARKVGCQRVVMPWHIYAQFASQLGWRYWLADPAFLLQNLDALSRTHARLADDVSRQCFEQLVAFRLGLNDAYAGFTHTDAQYFNELSLPHLKPEGLSYLDGGAYNGDSFIDLLGHRQVGQAWLFEPDKANFAKLCQTVRWHHLPGLCLPLALADCYRLLRFNTGLGEAGNVHPDGDEGIATVAIDEFLAGAQLDLLKLDVEGSEVAALRGAAQTLRDSRPVLAISGYHRPEDLWVIPDVLAELCTDYRLHMRQHTHNSFDLVIYAVPA</sequence>
<proteinExistence type="predicted"/>
<dbReference type="InterPro" id="IPR006342">
    <property type="entry name" value="FkbM_mtfrase"/>
</dbReference>
<evidence type="ECO:0000313" key="3">
    <source>
        <dbReference type="Proteomes" id="UP000185911"/>
    </source>
</evidence>
<name>A0A1Q8YGI8_9BURK</name>
<accession>A0A1Q8YGI8</accession>
<gene>
    <name evidence="2" type="ORF">BLL52_1863</name>
</gene>
<dbReference type="InterPro" id="IPR029063">
    <property type="entry name" value="SAM-dependent_MTases_sf"/>
</dbReference>
<dbReference type="AlphaFoldDB" id="A0A1Q8YGI8"/>
<keyword evidence="3" id="KW-1185">Reference proteome</keyword>